<gene>
    <name evidence="1" type="ORF">OESDEN_18547</name>
</gene>
<reference evidence="1 2" key="1">
    <citation type="submission" date="2014-03" db="EMBL/GenBank/DDBJ databases">
        <title>Draft genome of the hookworm Oesophagostomum dentatum.</title>
        <authorList>
            <person name="Mitreva M."/>
        </authorList>
    </citation>
    <scope>NUCLEOTIDE SEQUENCE [LARGE SCALE GENOMIC DNA]</scope>
    <source>
        <strain evidence="1 2">OD-Hann</strain>
    </source>
</reference>
<organism evidence="1 2">
    <name type="scientific">Oesophagostomum dentatum</name>
    <name type="common">Nodular worm</name>
    <dbReference type="NCBI Taxonomy" id="61180"/>
    <lineage>
        <taxon>Eukaryota</taxon>
        <taxon>Metazoa</taxon>
        <taxon>Ecdysozoa</taxon>
        <taxon>Nematoda</taxon>
        <taxon>Chromadorea</taxon>
        <taxon>Rhabditida</taxon>
        <taxon>Rhabditina</taxon>
        <taxon>Rhabditomorpha</taxon>
        <taxon>Strongyloidea</taxon>
        <taxon>Strongylidae</taxon>
        <taxon>Oesophagostomum</taxon>
    </lineage>
</organism>
<proteinExistence type="predicted"/>
<protein>
    <submittedName>
        <fullName evidence="1">Uncharacterized protein</fullName>
    </submittedName>
</protein>
<dbReference type="OrthoDB" id="5779597at2759"/>
<dbReference type="Proteomes" id="UP000053660">
    <property type="component" value="Unassembled WGS sequence"/>
</dbReference>
<sequence>MNNETKEDLRSQFPTMVNLTEGFGFSVFTTMAMIMQKIMELFATVAAGTTAAPAECPIPAT</sequence>
<dbReference type="AlphaFoldDB" id="A0A0B1SEY9"/>
<accession>A0A0B1SEY9</accession>
<evidence type="ECO:0000313" key="2">
    <source>
        <dbReference type="Proteomes" id="UP000053660"/>
    </source>
</evidence>
<dbReference type="EMBL" id="KN585786">
    <property type="protein sequence ID" value="KHJ81765.1"/>
    <property type="molecule type" value="Genomic_DNA"/>
</dbReference>
<evidence type="ECO:0000313" key="1">
    <source>
        <dbReference type="EMBL" id="KHJ81765.1"/>
    </source>
</evidence>
<name>A0A0B1SEY9_OESDE</name>
<keyword evidence="2" id="KW-1185">Reference proteome</keyword>